<sequence>MPYGGAYPPLPPGYPSRAEDIPPAPPPVPLRRNSPGLMLGGIALTAGGTIAFFAGTGLLASASERYEIYCDRDGFIGICNTRTDGPRQVAGALVSIGGGIMLAVGIPLWVIGGKKVPANAEATEEPAQTTLSFGPGSAALRTRF</sequence>
<proteinExistence type="predicted"/>
<feature type="transmembrane region" description="Helical" evidence="1">
    <location>
        <begin position="89"/>
        <end position="111"/>
    </location>
</feature>
<keyword evidence="1" id="KW-0472">Membrane</keyword>
<protein>
    <submittedName>
        <fullName evidence="2">Uncharacterized protein</fullName>
    </submittedName>
</protein>
<accession>S4XU01</accession>
<gene>
    <name evidence="2" type="ORF">SCE1572_05900</name>
</gene>
<evidence type="ECO:0000256" key="1">
    <source>
        <dbReference type="SAM" id="Phobius"/>
    </source>
</evidence>
<dbReference type="PATRIC" id="fig|1254432.3.peg.1322"/>
<dbReference type="Proteomes" id="UP000014803">
    <property type="component" value="Chromosome"/>
</dbReference>
<keyword evidence="1" id="KW-0812">Transmembrane</keyword>
<feature type="transmembrane region" description="Helical" evidence="1">
    <location>
        <begin position="37"/>
        <end position="59"/>
    </location>
</feature>
<dbReference type="AlphaFoldDB" id="S4XU01"/>
<evidence type="ECO:0000313" key="3">
    <source>
        <dbReference type="Proteomes" id="UP000014803"/>
    </source>
</evidence>
<dbReference type="KEGG" id="scu:SCE1572_05900"/>
<evidence type="ECO:0000313" key="2">
    <source>
        <dbReference type="EMBL" id="AGP34073.1"/>
    </source>
</evidence>
<dbReference type="EMBL" id="CP003969">
    <property type="protein sequence ID" value="AGP34073.1"/>
    <property type="molecule type" value="Genomic_DNA"/>
</dbReference>
<reference evidence="2 3" key="1">
    <citation type="journal article" date="2013" name="Sci. Rep.">
        <title>Extraordinary expansion of a Sorangium cellulosum genome from an alkaline milieu.</title>
        <authorList>
            <person name="Han K."/>
            <person name="Li Z.F."/>
            <person name="Peng R."/>
            <person name="Zhu L.P."/>
            <person name="Zhou T."/>
            <person name="Wang L.G."/>
            <person name="Li S.G."/>
            <person name="Zhang X.B."/>
            <person name="Hu W."/>
            <person name="Wu Z.H."/>
            <person name="Qin N."/>
            <person name="Li Y.Z."/>
        </authorList>
    </citation>
    <scope>NUCLEOTIDE SEQUENCE [LARGE SCALE GENOMIC DNA]</scope>
    <source>
        <strain evidence="2 3">So0157-2</strain>
    </source>
</reference>
<keyword evidence="1" id="KW-1133">Transmembrane helix</keyword>
<name>S4XU01_SORCE</name>
<organism evidence="2 3">
    <name type="scientific">Sorangium cellulosum So0157-2</name>
    <dbReference type="NCBI Taxonomy" id="1254432"/>
    <lineage>
        <taxon>Bacteria</taxon>
        <taxon>Pseudomonadati</taxon>
        <taxon>Myxococcota</taxon>
        <taxon>Polyangia</taxon>
        <taxon>Polyangiales</taxon>
        <taxon>Polyangiaceae</taxon>
        <taxon>Sorangium</taxon>
    </lineage>
</organism>
<dbReference type="HOGENOM" id="CLU_1795231_0_0_7"/>